<dbReference type="InterPro" id="IPR058625">
    <property type="entry name" value="MdtA-like_BSH"/>
</dbReference>
<evidence type="ECO:0000313" key="3">
    <source>
        <dbReference type="EMBL" id="MET4755496.1"/>
    </source>
</evidence>
<dbReference type="SUPFAM" id="SSF111369">
    <property type="entry name" value="HlyD-like secretion proteins"/>
    <property type="match status" value="1"/>
</dbReference>
<comment type="caution">
    <text evidence="3">The sequence shown here is derived from an EMBL/GenBank/DDBJ whole genome shotgun (WGS) entry which is preliminary data.</text>
</comment>
<dbReference type="PANTHER" id="PTHR30469:SF12">
    <property type="entry name" value="MULTIDRUG RESISTANCE PROTEIN MDTA"/>
    <property type="match status" value="1"/>
</dbReference>
<evidence type="ECO:0000259" key="2">
    <source>
        <dbReference type="Pfam" id="PF25917"/>
    </source>
</evidence>
<sequence length="418" mass="45652">MASSNARRQLFISLAVLALCSGIGFGLTRLVNPPEEEKKTATIPLVESRLLTTESVRFSINSQGVVHPSVETILVAQISGLITEVAPVFVSGGVFQKGDLLVRIDDSDYRVAVRQAEATLAASEARLAEEVARSKAEKQSWLRSGRKLDDAPELLLREPYVAEVRAQVKAAGAQLDKARRDLERTVIRAPYDGMVRERTVNIGQFLGTGSPLGMVFSVEFSEVRLPLKPADLAFIELPAAGRQVSSDIRVTLSQSLGGRLISWEAELARVEGTVDEKSRMHYVVVRVADPYALNRETNVISGNRFTGKSSEPLKAGSFVTARLQGGEIEGLFRIPRRAVYGDGKILVVDENNSLRYRQIRPVYADKNTVYVAEGLVEGERLCLTPLTNPVEGMKVRLADDDVPSGFSTTSSDPLNNNS</sequence>
<dbReference type="Gene3D" id="2.40.50.100">
    <property type="match status" value="1"/>
</dbReference>
<dbReference type="InterPro" id="IPR006143">
    <property type="entry name" value="RND_pump_MFP"/>
</dbReference>
<dbReference type="Gene3D" id="2.40.30.170">
    <property type="match status" value="1"/>
</dbReference>
<dbReference type="Proteomes" id="UP001549366">
    <property type="component" value="Unassembled WGS sequence"/>
</dbReference>
<dbReference type="RefSeq" id="WP_354009914.1">
    <property type="nucleotide sequence ID" value="NZ_JBEWTA010000001.1"/>
</dbReference>
<dbReference type="Pfam" id="PF25917">
    <property type="entry name" value="BSH_RND"/>
    <property type="match status" value="1"/>
</dbReference>
<keyword evidence="4" id="KW-1185">Reference proteome</keyword>
<feature type="domain" description="Multidrug resistance protein MdtA-like barrel-sandwich hybrid" evidence="2">
    <location>
        <begin position="76"/>
        <end position="215"/>
    </location>
</feature>
<dbReference type="Gene3D" id="2.40.420.20">
    <property type="match status" value="1"/>
</dbReference>
<name>A0ABV2SCK8_9GAMM</name>
<dbReference type="Gene3D" id="1.10.287.470">
    <property type="entry name" value="Helix hairpin bin"/>
    <property type="match status" value="1"/>
</dbReference>
<evidence type="ECO:0000313" key="4">
    <source>
        <dbReference type="Proteomes" id="UP001549366"/>
    </source>
</evidence>
<proteinExistence type="inferred from homology"/>
<protein>
    <submittedName>
        <fullName evidence="3">RND family efflux transporter MFP subunit</fullName>
    </submittedName>
</protein>
<accession>A0ABV2SCK8</accession>
<reference evidence="3 4" key="1">
    <citation type="submission" date="2024-06" db="EMBL/GenBank/DDBJ databases">
        <title>Genomic Encyclopedia of Type Strains, Phase V (KMG-V): Genome sequencing to study the core and pangenomes of soil and plant-associated prokaryotes.</title>
        <authorList>
            <person name="Whitman W."/>
        </authorList>
    </citation>
    <scope>NUCLEOTIDE SEQUENCE [LARGE SCALE GENOMIC DNA]</scope>
    <source>
        <strain evidence="3 4">NE40</strain>
    </source>
</reference>
<comment type="similarity">
    <text evidence="1">Belongs to the membrane fusion protein (MFP) (TC 8.A.1) family.</text>
</comment>
<evidence type="ECO:0000256" key="1">
    <source>
        <dbReference type="ARBA" id="ARBA00009477"/>
    </source>
</evidence>
<dbReference type="EMBL" id="JBEWTB010000002">
    <property type="protein sequence ID" value="MET4755496.1"/>
    <property type="molecule type" value="Genomic_DNA"/>
</dbReference>
<dbReference type="NCBIfam" id="TIGR01730">
    <property type="entry name" value="RND_mfp"/>
    <property type="match status" value="1"/>
</dbReference>
<organism evidence="3 4">
    <name type="scientific">Endozoicomonas lisbonensis</name>
    <dbReference type="NCBI Taxonomy" id="3120522"/>
    <lineage>
        <taxon>Bacteria</taxon>
        <taxon>Pseudomonadati</taxon>
        <taxon>Pseudomonadota</taxon>
        <taxon>Gammaproteobacteria</taxon>
        <taxon>Oceanospirillales</taxon>
        <taxon>Endozoicomonadaceae</taxon>
        <taxon>Endozoicomonas</taxon>
    </lineage>
</organism>
<dbReference type="PANTHER" id="PTHR30469">
    <property type="entry name" value="MULTIDRUG RESISTANCE PROTEIN MDTA"/>
    <property type="match status" value="1"/>
</dbReference>
<gene>
    <name evidence="3" type="ORF">V5J35_000688</name>
</gene>